<evidence type="ECO:0000256" key="1">
    <source>
        <dbReference type="SAM" id="MobiDB-lite"/>
    </source>
</evidence>
<reference evidence="3" key="2">
    <citation type="submission" date="2012-08" db="EMBL/GenBank/DDBJ databases">
        <title>Genome sequence of Kazachstania naganishii.</title>
        <authorList>
            <person name="Gordon J.L."/>
            <person name="Armisen D."/>
            <person name="Proux-Wera E."/>
            <person name="OhEigeartaigh S.S."/>
            <person name="Byrne K.P."/>
            <person name="Wolfe K.H."/>
        </authorList>
    </citation>
    <scope>NUCLEOTIDE SEQUENCE [LARGE SCALE GENOMIC DNA]</scope>
    <source>
        <strain evidence="3">ATCC MYA-139 / BCRC 22969 / CBS 8797 / CCRC 22969 / KCTC 17520 / NBRC 10181 / NCYC 3082</strain>
    </source>
</reference>
<feature type="compositionally biased region" description="Polar residues" evidence="1">
    <location>
        <begin position="106"/>
        <end position="119"/>
    </location>
</feature>
<gene>
    <name evidence="2" type="primary">KNAG0H02370</name>
    <name evidence="2" type="ordered locus">KNAG_0H02370</name>
</gene>
<reference evidence="2 3" key="1">
    <citation type="journal article" date="2011" name="Proc. Natl. Acad. Sci. U.S.A.">
        <title>Evolutionary erosion of yeast sex chromosomes by mating-type switching accidents.</title>
        <authorList>
            <person name="Gordon J.L."/>
            <person name="Armisen D."/>
            <person name="Proux-Wera E."/>
            <person name="Oheigeartaigh S.S."/>
            <person name="Byrne K.P."/>
            <person name="Wolfe K.H."/>
        </authorList>
    </citation>
    <scope>NUCLEOTIDE SEQUENCE [LARGE SCALE GENOMIC DNA]</scope>
    <source>
        <strain evidence="3">ATCC MYA-139 / BCRC 22969 / CBS 8797 / CCRC 22969 / KCTC 17520 / NBRC 10181 / NCYC 3082</strain>
    </source>
</reference>
<dbReference type="EMBL" id="HE978321">
    <property type="protein sequence ID" value="CCK71652.1"/>
    <property type="molecule type" value="Genomic_DNA"/>
</dbReference>
<dbReference type="GeneID" id="34527384"/>
<proteinExistence type="predicted"/>
<feature type="region of interest" description="Disordered" evidence="1">
    <location>
        <begin position="97"/>
        <end position="119"/>
    </location>
</feature>
<sequence length="378" mass="41990">MTNMMMKLVMVDPSKSRSDKVRSNTFHHFKNGGGQEDEHGASTAGTTSLGLYRENPGTNKDPLVWLENGEQEPSKSLVFHNFLPNEKPSFNEKTALCDEKTDKSLSTRNVQEGSDISQEVDSNLVSDRLGDSLIIKVDPKYNSFNTNVVANTTSHGNNANINKHSHYHHHIHQGNSNTGSNTNSSRRTNNEISISFNNTQLTSDGKLSRKLTFVKSIPKQNSGGDKLYKNPKSMRLAETAPRESTHRHMFFNQSPTKNTLASDPITTKPQIFNLHNYSKGNQPVSEASLNKTHPVIDTKFHVTSRAGMKGSNEGNLDNNKNNLLGKFNASTKVKLNKSQPLPPTISGYSTFTFKVDLRDGESNGYEHFSTNSNPQLKN</sequence>
<dbReference type="KEGG" id="kng:KNAG_0H02370"/>
<dbReference type="RefSeq" id="XP_022465897.1">
    <property type="nucleotide sequence ID" value="XM_022609508.1"/>
</dbReference>
<feature type="region of interest" description="Disordered" evidence="1">
    <location>
        <begin position="168"/>
        <end position="188"/>
    </location>
</feature>
<dbReference type="HOGENOM" id="CLU_731713_0_0_1"/>
<dbReference type="OrthoDB" id="4069442at2759"/>
<evidence type="ECO:0000313" key="3">
    <source>
        <dbReference type="Proteomes" id="UP000006310"/>
    </source>
</evidence>
<feature type="compositionally biased region" description="Low complexity" evidence="1">
    <location>
        <begin position="174"/>
        <end position="188"/>
    </location>
</feature>
<accession>J7S1U7</accession>
<name>J7S1U7_HUIN7</name>
<dbReference type="AlphaFoldDB" id="J7S1U7"/>
<evidence type="ECO:0000313" key="2">
    <source>
        <dbReference type="EMBL" id="CCK71652.1"/>
    </source>
</evidence>
<dbReference type="Proteomes" id="UP000006310">
    <property type="component" value="Chromosome 8"/>
</dbReference>
<keyword evidence="3" id="KW-1185">Reference proteome</keyword>
<feature type="region of interest" description="Disordered" evidence="1">
    <location>
        <begin position="12"/>
        <end position="56"/>
    </location>
</feature>
<protein>
    <submittedName>
        <fullName evidence="2">Uncharacterized protein</fullName>
    </submittedName>
</protein>
<organism evidence="2 3">
    <name type="scientific">Huiozyma naganishii (strain ATCC MYA-139 / BCRC 22969 / CBS 8797 / KCTC 17520 / NBRC 10181 / NCYC 3082 / Yp74L-3)</name>
    <name type="common">Yeast</name>
    <name type="synonym">Kazachstania naganishii</name>
    <dbReference type="NCBI Taxonomy" id="1071383"/>
    <lineage>
        <taxon>Eukaryota</taxon>
        <taxon>Fungi</taxon>
        <taxon>Dikarya</taxon>
        <taxon>Ascomycota</taxon>
        <taxon>Saccharomycotina</taxon>
        <taxon>Saccharomycetes</taxon>
        <taxon>Saccharomycetales</taxon>
        <taxon>Saccharomycetaceae</taxon>
        <taxon>Huiozyma</taxon>
    </lineage>
</organism>